<dbReference type="AlphaFoldDB" id="A0AAU7VWQ0"/>
<proteinExistence type="predicted"/>
<protein>
    <submittedName>
        <fullName evidence="1">Uncharacterized protein</fullName>
    </submittedName>
</protein>
<dbReference type="EMBL" id="CP158357">
    <property type="protein sequence ID" value="XBX78640.1"/>
    <property type="molecule type" value="Genomic_DNA"/>
</dbReference>
<gene>
    <name evidence="1" type="ORF">ABS642_00695</name>
</gene>
<reference evidence="1" key="1">
    <citation type="submission" date="2024-06" db="EMBL/GenBank/DDBJ databases">
        <title>Draft genome sequence of Microbacterium sp. strain A8/3-1, isolated from Oxytropis tragacanthoides Fisch. ex DC. Root nodules in the Altai region of Russia.</title>
        <authorList>
            <person name="Sazanova A."/>
            <person name="Guro P."/>
            <person name="Kuznetsova I."/>
            <person name="Belimov A."/>
            <person name="Safronova V."/>
        </authorList>
    </citation>
    <scope>NUCLEOTIDE SEQUENCE</scope>
    <source>
        <strain evidence="1">A8/3-1</strain>
    </source>
</reference>
<evidence type="ECO:0000313" key="1">
    <source>
        <dbReference type="EMBL" id="XBX78640.1"/>
    </source>
</evidence>
<dbReference type="RefSeq" id="WP_350351866.1">
    <property type="nucleotide sequence ID" value="NZ_CP158357.1"/>
</dbReference>
<sequence>MVTRLSNAARSGSANGVVDLLDGGPGPGTVQIRTGAQPASVGTAATGTLLGTLTLSDPAFADAVNGVATANPITGDTAADATGTAGWFRGFDSTGAAVIDGACSLAGDGGEMILDKVAVIAGGAINVTSWTVTQPAG</sequence>
<name>A0AAU7VWQ0_9MICO</name>
<accession>A0AAU7VWQ0</accession>
<organism evidence="1">
    <name type="scientific">Microbacterium sp. A8/3-1</name>
    <dbReference type="NCBI Taxonomy" id="3160749"/>
    <lineage>
        <taxon>Bacteria</taxon>
        <taxon>Bacillati</taxon>
        <taxon>Actinomycetota</taxon>
        <taxon>Actinomycetes</taxon>
        <taxon>Micrococcales</taxon>
        <taxon>Microbacteriaceae</taxon>
        <taxon>Microbacterium</taxon>
    </lineage>
</organism>